<evidence type="ECO:0000313" key="9">
    <source>
        <dbReference type="EMBL" id="KGN83913.1"/>
    </source>
</evidence>
<comment type="subcellular location">
    <subcellularLocation>
        <location evidence="1">Cell membrane</location>
        <topology evidence="1">Multi-pass membrane protein</topology>
    </subcellularLocation>
</comment>
<evidence type="ECO:0000313" key="12">
    <source>
        <dbReference type="Proteomes" id="UP000030146"/>
    </source>
</evidence>
<evidence type="ECO:0000256" key="2">
    <source>
        <dbReference type="ARBA" id="ARBA00007935"/>
    </source>
</evidence>
<organism evidence="9 11">
    <name type="scientific">Porphyromonas gulae</name>
    <dbReference type="NCBI Taxonomy" id="111105"/>
    <lineage>
        <taxon>Bacteria</taxon>
        <taxon>Pseudomonadati</taxon>
        <taxon>Bacteroidota</taxon>
        <taxon>Bacteroidia</taxon>
        <taxon>Bacteroidales</taxon>
        <taxon>Porphyromonadaceae</taxon>
        <taxon>Porphyromonas</taxon>
    </lineage>
</organism>
<evidence type="ECO:0000256" key="8">
    <source>
        <dbReference type="SAM" id="Phobius"/>
    </source>
</evidence>
<feature type="transmembrane region" description="Helical" evidence="8">
    <location>
        <begin position="137"/>
        <end position="158"/>
    </location>
</feature>
<dbReference type="GO" id="GO:0022857">
    <property type="term" value="F:transmembrane transporter activity"/>
    <property type="evidence" value="ECO:0007669"/>
    <property type="project" value="InterPro"/>
</dbReference>
<reference evidence="9 11" key="1">
    <citation type="submission" date="2014-08" db="EMBL/GenBank/DDBJ databases">
        <title>Porphyromonas gulae strain:COT-052_OH1451 Genome sequencing.</title>
        <authorList>
            <person name="Wallis C."/>
            <person name="Deusch O."/>
            <person name="O'Flynn C."/>
            <person name="Davis I."/>
            <person name="Jospin G."/>
            <person name="Darling A.E."/>
            <person name="Coil D.A."/>
            <person name="Alexiev A."/>
            <person name="Horsfall A."/>
            <person name="Kirkwood N."/>
            <person name="Harris S."/>
            <person name="Eisen J.A."/>
        </authorList>
    </citation>
    <scope>NUCLEOTIDE SEQUENCE [LARGE SCALE GENOMIC DNA]</scope>
    <source>
        <strain evidence="11">COT-052 OH1451</strain>
        <strain evidence="9">COT-052_OH1451</strain>
    </source>
</reference>
<dbReference type="RefSeq" id="WP_039418432.1">
    <property type="nucleotide sequence ID" value="NZ_JRAI01000081.1"/>
</dbReference>
<comment type="caution">
    <text evidence="9">The sequence shown here is derived from an EMBL/GenBank/DDBJ whole genome shotgun (WGS) entry which is preliminary data.</text>
</comment>
<dbReference type="Gene3D" id="1.10.3470.10">
    <property type="entry name" value="ABC transporter involved in vitamin B12 uptake, BtuC"/>
    <property type="match status" value="1"/>
</dbReference>
<dbReference type="AlphaFoldDB" id="A0A099WW30"/>
<dbReference type="GeneID" id="57239349"/>
<accession>A0A099WW30</accession>
<keyword evidence="3" id="KW-0813">Transport</keyword>
<dbReference type="eggNOG" id="COG0609">
    <property type="taxonomic scope" value="Bacteria"/>
</dbReference>
<feature type="transmembrane region" description="Helical" evidence="8">
    <location>
        <begin position="298"/>
        <end position="318"/>
    </location>
</feature>
<feature type="transmembrane region" description="Helical" evidence="8">
    <location>
        <begin position="213"/>
        <end position="235"/>
    </location>
</feature>
<feature type="transmembrane region" description="Helical" evidence="8">
    <location>
        <begin position="256"/>
        <end position="278"/>
    </location>
</feature>
<keyword evidence="12" id="KW-1185">Reference proteome</keyword>
<keyword evidence="6 8" id="KW-1133">Transmembrane helix</keyword>
<dbReference type="Pfam" id="PF01032">
    <property type="entry name" value="FecCD"/>
    <property type="match status" value="1"/>
</dbReference>
<dbReference type="CDD" id="cd06550">
    <property type="entry name" value="TM_ABC_iron-siderophores_like"/>
    <property type="match status" value="1"/>
</dbReference>
<dbReference type="EMBL" id="JRAK01000004">
    <property type="protein sequence ID" value="KGN95235.1"/>
    <property type="molecule type" value="Genomic_DNA"/>
</dbReference>
<evidence type="ECO:0000256" key="7">
    <source>
        <dbReference type="ARBA" id="ARBA00023136"/>
    </source>
</evidence>
<evidence type="ECO:0000256" key="3">
    <source>
        <dbReference type="ARBA" id="ARBA00022448"/>
    </source>
</evidence>
<sequence length="356" mass="37470">MTSVSHLRTISVAGILAALGGAVVILFGVNLFLGSVAIPMSEIFRHLFSDRPEGGEALVHYNILWKSRLPEALTAAFAGAGLSVSGLQMQTVFRNPLAGPSVLGISSGASLGVALVVLLSGSLGGVALSSLGYMGEVAMNIAAAVGSLAVMGLIVFVSTKVRSHVTLLIIGVMIGYVATAVIGVFKFFSIEEDIRAYVIWGLGSFSRATDSQLSFFVILMLIFIPAGMLLVKQLNLLLLGESYARNLGLNTRRARLLVISSAGLLIAAVTAYCGPIGFLGMAVPHLARVIFHTSDHRILMPATCLIGSALALFCNIIARMPGFEGALPVNSVTALVGAPIIVTVLFRRRRFKEETD</sequence>
<dbReference type="GO" id="GO:0005886">
    <property type="term" value="C:plasma membrane"/>
    <property type="evidence" value="ECO:0007669"/>
    <property type="project" value="UniProtKB-SubCell"/>
</dbReference>
<dbReference type="PANTHER" id="PTHR30472">
    <property type="entry name" value="FERRIC ENTEROBACTIN TRANSPORT SYSTEM PERMEASE PROTEIN"/>
    <property type="match status" value="1"/>
</dbReference>
<dbReference type="SUPFAM" id="SSF81345">
    <property type="entry name" value="ABC transporter involved in vitamin B12 uptake, BtuC"/>
    <property type="match status" value="1"/>
</dbReference>
<protein>
    <submittedName>
        <fullName evidence="9">Iron ABC transporter</fullName>
    </submittedName>
</protein>
<name>A0A099WW30_9PORP</name>
<feature type="transmembrane region" description="Helical" evidence="8">
    <location>
        <begin position="325"/>
        <end position="346"/>
    </location>
</feature>
<dbReference type="STRING" id="111105.HR09_06950"/>
<dbReference type="OrthoDB" id="9811721at2"/>
<dbReference type="EMBL" id="JRAI01000081">
    <property type="protein sequence ID" value="KGN83913.1"/>
    <property type="molecule type" value="Genomic_DNA"/>
</dbReference>
<comment type="similarity">
    <text evidence="2">Belongs to the binding-protein-dependent transport system permease family. FecCD subfamily.</text>
</comment>
<feature type="transmembrane region" description="Helical" evidence="8">
    <location>
        <begin position="165"/>
        <end position="188"/>
    </location>
</feature>
<feature type="transmembrane region" description="Helical" evidence="8">
    <location>
        <begin position="12"/>
        <end position="38"/>
    </location>
</feature>
<keyword evidence="5 8" id="KW-0812">Transmembrane</keyword>
<proteinExistence type="inferred from homology"/>
<evidence type="ECO:0000256" key="1">
    <source>
        <dbReference type="ARBA" id="ARBA00004651"/>
    </source>
</evidence>
<evidence type="ECO:0000256" key="5">
    <source>
        <dbReference type="ARBA" id="ARBA00022692"/>
    </source>
</evidence>
<feature type="transmembrane region" description="Helical" evidence="8">
    <location>
        <begin position="105"/>
        <end position="131"/>
    </location>
</feature>
<dbReference type="InterPro" id="IPR000522">
    <property type="entry name" value="ABC_transptr_permease_BtuC"/>
</dbReference>
<dbReference type="GO" id="GO:0033214">
    <property type="term" value="P:siderophore-iron import into cell"/>
    <property type="evidence" value="ECO:0007669"/>
    <property type="project" value="TreeGrafter"/>
</dbReference>
<gene>
    <name evidence="9" type="ORF">HR08_09855</name>
    <name evidence="10" type="ORF">HR15_00110</name>
</gene>
<evidence type="ECO:0000256" key="4">
    <source>
        <dbReference type="ARBA" id="ARBA00022475"/>
    </source>
</evidence>
<dbReference type="InterPro" id="IPR037294">
    <property type="entry name" value="ABC_BtuC-like"/>
</dbReference>
<evidence type="ECO:0000313" key="11">
    <source>
        <dbReference type="Proteomes" id="UP000030130"/>
    </source>
</evidence>
<keyword evidence="4" id="KW-1003">Cell membrane</keyword>
<evidence type="ECO:0000313" key="10">
    <source>
        <dbReference type="EMBL" id="KGN95235.1"/>
    </source>
</evidence>
<keyword evidence="7 8" id="KW-0472">Membrane</keyword>
<reference evidence="10 12" key="2">
    <citation type="submission" date="2014-08" db="EMBL/GenBank/DDBJ databases">
        <title>Porphyromonas gulae strain:COT-052_OH3439 Genome sequencing.</title>
        <authorList>
            <person name="Wallis C."/>
            <person name="Deusch O."/>
            <person name="O'Flynn C."/>
            <person name="Davis I."/>
            <person name="Jospin G."/>
            <person name="Darling A.E."/>
            <person name="Coil D.A."/>
            <person name="Alexiev A."/>
            <person name="Horsfall A."/>
            <person name="Kirkwood N."/>
            <person name="Harris S."/>
            <person name="Eisen J.A."/>
        </authorList>
    </citation>
    <scope>NUCLEOTIDE SEQUENCE [LARGE SCALE GENOMIC DNA]</scope>
    <source>
        <strain evidence="12">COT-052 OH3439</strain>
        <strain evidence="10">COT-052_OH3439</strain>
    </source>
</reference>
<evidence type="ECO:0000256" key="6">
    <source>
        <dbReference type="ARBA" id="ARBA00022989"/>
    </source>
</evidence>
<dbReference type="Proteomes" id="UP000030146">
    <property type="component" value="Unassembled WGS sequence"/>
</dbReference>
<dbReference type="PANTHER" id="PTHR30472:SF41">
    <property type="entry name" value="TRANSPORT SYSTEM PERMEASE PROTEIN"/>
    <property type="match status" value="1"/>
</dbReference>
<dbReference type="Proteomes" id="UP000030130">
    <property type="component" value="Unassembled WGS sequence"/>
</dbReference>